<protein>
    <submittedName>
        <fullName evidence="5">AAA family ATPase</fullName>
    </submittedName>
</protein>
<dbReference type="PRINTS" id="PR00038">
    <property type="entry name" value="HTHLUXR"/>
</dbReference>
<sequence>MSPLVNALLEREAPLSQLNALARRVVRGGAGEVVLLRGEAGVGKTTLLARFADQLEPPARVLRGWCDPLGAPRPLGPLTDALSGLDAAAGAALSEAVDSGDTAKIYRQLLAALGDGGRWVWVIEDAHWGDGATLDLVRFLARRVSALRLLLVISFRDDELSPTHPLAVTLGDVANCAQVSRIELSALSFPSVATLAAGSGVNAAELYEVSGGNPFFVTEVLAAGPAALSRNALPRSVSEAVCGRLARLSAKARDVAHAAAVCGQRAEVALLEKMCPEARVALHECLGAGVLIADGGVVGFRHELARRATRAQIADFDRIELHRRALTVLAEPPIDPNKLAALAFHAEEAGESDAAVRYGIAAAQRAASLGANREAASLYALALRHAVDASDEERVVWLERHAFACYLSGGAEPAVASLREAIALRRKLADHLAEGDDLRWLSRLLQPLGRATEAIDTAHASLRLLEALGPSPQLAWSLINMAHISALALDPACADYAARAHALGRELCDPGVEIRARGYIALTTVFSTGIGWEDLEAVWREALSTPGLEEHAAVFSVLIYWYAVLRCELDRAEGYLADGMRFCDDRDLGMFSSLLAAAATLATLHRGDWQRAAADAEQILTRPELSAQHRVLPLVALTLLKARRGQPLSLAPVDDNAQPTDLVHLGVVWAARAEVAWLAGDDERAVAEARAGLAASGAHADPWLLGSLRRWIHVAGGSIDDGHNGASTPFDLEISGHWEKAAEDWTSRGCVYDAALARLGGDVSAVTSALDTFRRLGAKAAARRAQQRLAVLRDRAPRTRQADKASDPHALTGRQRQVFDLLAAGLSNPEIAAELHISPKTVGHHVEAILAKLGVQNRTHAVAYALQQQTGGPSR</sequence>
<evidence type="ECO:0000256" key="1">
    <source>
        <dbReference type="ARBA" id="ARBA00022741"/>
    </source>
</evidence>
<keyword evidence="2" id="KW-0067">ATP-binding</keyword>
<dbReference type="PANTHER" id="PTHR16305:SF28">
    <property type="entry name" value="GUANYLATE CYCLASE DOMAIN-CONTAINING PROTEIN"/>
    <property type="match status" value="1"/>
</dbReference>
<evidence type="ECO:0000259" key="3">
    <source>
        <dbReference type="PROSITE" id="PS50043"/>
    </source>
</evidence>
<dbReference type="Gene3D" id="1.10.10.10">
    <property type="entry name" value="Winged helix-like DNA-binding domain superfamily/Winged helix DNA-binding domain"/>
    <property type="match status" value="1"/>
</dbReference>
<evidence type="ECO:0000313" key="5">
    <source>
        <dbReference type="EMBL" id="UMB68440.1"/>
    </source>
</evidence>
<dbReference type="InterPro" id="IPR011990">
    <property type="entry name" value="TPR-like_helical_dom_sf"/>
</dbReference>
<dbReference type="Pfam" id="PF00196">
    <property type="entry name" value="GerE"/>
    <property type="match status" value="1"/>
</dbReference>
<evidence type="ECO:0000313" key="6">
    <source>
        <dbReference type="Proteomes" id="UP001055336"/>
    </source>
</evidence>
<dbReference type="InterPro" id="IPR016032">
    <property type="entry name" value="Sig_transdc_resp-reg_C-effctor"/>
</dbReference>
<dbReference type="InterPro" id="IPR007111">
    <property type="entry name" value="NACHT_NTPase"/>
</dbReference>
<name>A0ABY3VGA0_9MYCO</name>
<dbReference type="InterPro" id="IPR036388">
    <property type="entry name" value="WH-like_DNA-bd_sf"/>
</dbReference>
<dbReference type="InterPro" id="IPR027417">
    <property type="entry name" value="P-loop_NTPase"/>
</dbReference>
<dbReference type="EMBL" id="CP092488">
    <property type="protein sequence ID" value="UMB68440.1"/>
    <property type="molecule type" value="Genomic_DNA"/>
</dbReference>
<feature type="domain" description="HTH luxR-type" evidence="3">
    <location>
        <begin position="804"/>
        <end position="869"/>
    </location>
</feature>
<dbReference type="SUPFAM" id="SSF48452">
    <property type="entry name" value="TPR-like"/>
    <property type="match status" value="1"/>
</dbReference>
<dbReference type="CDD" id="cd06170">
    <property type="entry name" value="LuxR_C_like"/>
    <property type="match status" value="1"/>
</dbReference>
<dbReference type="PROSITE" id="PS50837">
    <property type="entry name" value="NACHT"/>
    <property type="match status" value="1"/>
</dbReference>
<keyword evidence="1" id="KW-0547">Nucleotide-binding</keyword>
<accession>A0ABY3VGA0</accession>
<evidence type="ECO:0000259" key="4">
    <source>
        <dbReference type="PROSITE" id="PS50837"/>
    </source>
</evidence>
<reference evidence="5" key="1">
    <citation type="submission" date="2022-08" db="EMBL/GenBank/DDBJ databases">
        <title>Whole genome sequencing of non-tuberculosis mycobacteria type-strains.</title>
        <authorList>
            <person name="Igarashi Y."/>
            <person name="Osugi A."/>
            <person name="Mitarai S."/>
        </authorList>
    </citation>
    <scope>NUCLEOTIDE SEQUENCE</scope>
    <source>
        <strain evidence="5">DSM 45127</strain>
    </source>
</reference>
<dbReference type="Proteomes" id="UP001055336">
    <property type="component" value="Chromosome"/>
</dbReference>
<dbReference type="PROSITE" id="PS00622">
    <property type="entry name" value="HTH_LUXR_1"/>
    <property type="match status" value="1"/>
</dbReference>
<dbReference type="RefSeq" id="WP_240259025.1">
    <property type="nucleotide sequence ID" value="NZ_CP092488.2"/>
</dbReference>
<organism evidence="5 6">
    <name type="scientific">Mycobacterium paraterrae</name>
    <dbReference type="NCBI Taxonomy" id="577492"/>
    <lineage>
        <taxon>Bacteria</taxon>
        <taxon>Bacillati</taxon>
        <taxon>Actinomycetota</taxon>
        <taxon>Actinomycetes</taxon>
        <taxon>Mycobacteriales</taxon>
        <taxon>Mycobacteriaceae</taxon>
        <taxon>Mycobacterium</taxon>
    </lineage>
</organism>
<dbReference type="PROSITE" id="PS50043">
    <property type="entry name" value="HTH_LUXR_2"/>
    <property type="match status" value="1"/>
</dbReference>
<evidence type="ECO:0000256" key="2">
    <source>
        <dbReference type="ARBA" id="ARBA00022840"/>
    </source>
</evidence>
<dbReference type="Gene3D" id="1.25.40.10">
    <property type="entry name" value="Tetratricopeptide repeat domain"/>
    <property type="match status" value="1"/>
</dbReference>
<feature type="domain" description="NACHT" evidence="4">
    <location>
        <begin position="32"/>
        <end position="55"/>
    </location>
</feature>
<dbReference type="Gene3D" id="3.40.50.300">
    <property type="entry name" value="P-loop containing nucleotide triphosphate hydrolases"/>
    <property type="match status" value="1"/>
</dbReference>
<dbReference type="Pfam" id="PF13191">
    <property type="entry name" value="AAA_16"/>
    <property type="match status" value="1"/>
</dbReference>
<proteinExistence type="predicted"/>
<dbReference type="SMART" id="SM00421">
    <property type="entry name" value="HTH_LUXR"/>
    <property type="match status" value="1"/>
</dbReference>
<dbReference type="PANTHER" id="PTHR16305">
    <property type="entry name" value="TESTICULAR SOLUBLE ADENYLYL CYCLASE"/>
    <property type="match status" value="1"/>
</dbReference>
<dbReference type="InterPro" id="IPR000792">
    <property type="entry name" value="Tscrpt_reg_LuxR_C"/>
</dbReference>
<dbReference type="SUPFAM" id="SSF52540">
    <property type="entry name" value="P-loop containing nucleoside triphosphate hydrolases"/>
    <property type="match status" value="1"/>
</dbReference>
<gene>
    <name evidence="5" type="ORF">MKK62_18735</name>
</gene>
<dbReference type="InterPro" id="IPR041664">
    <property type="entry name" value="AAA_16"/>
</dbReference>
<dbReference type="SUPFAM" id="SSF46894">
    <property type="entry name" value="C-terminal effector domain of the bipartite response regulators"/>
    <property type="match status" value="1"/>
</dbReference>
<keyword evidence="6" id="KW-1185">Reference proteome</keyword>